<protein>
    <submittedName>
        <fullName evidence="2">Uncharacterized protein</fullName>
    </submittedName>
</protein>
<sequence length="88" mass="8766">MEEAGGAEAAEEADTGAEASGAPPPGSAPGRCPGRSADASGRLLIASAASCSHSGGVSRKDVAFKSMRCCRPVVDSSREPSVVPYRSS</sequence>
<evidence type="ECO:0000313" key="2">
    <source>
        <dbReference type="EMBL" id="BBJ41460.1"/>
    </source>
</evidence>
<dbReference type="EMBL" id="AP019620">
    <property type="protein sequence ID" value="BBJ41460.1"/>
    <property type="molecule type" value="Genomic_DNA"/>
</dbReference>
<evidence type="ECO:0000256" key="1">
    <source>
        <dbReference type="SAM" id="MobiDB-lite"/>
    </source>
</evidence>
<accession>A0A499ULZ0</accession>
<organism evidence="2 3">
    <name type="scientific">Streptomyces antimycoticus</name>
    <dbReference type="NCBI Taxonomy" id="68175"/>
    <lineage>
        <taxon>Bacteria</taxon>
        <taxon>Bacillati</taxon>
        <taxon>Actinomycetota</taxon>
        <taxon>Actinomycetes</taxon>
        <taxon>Kitasatosporales</taxon>
        <taxon>Streptomycetaceae</taxon>
        <taxon>Streptomyces</taxon>
        <taxon>Streptomyces violaceusniger group</taxon>
    </lineage>
</organism>
<evidence type="ECO:0000313" key="3">
    <source>
        <dbReference type="Proteomes" id="UP000463951"/>
    </source>
</evidence>
<reference evidence="2 3" key="1">
    <citation type="journal article" date="2020" name="Int. J. Syst. Evol. Microbiol.">
        <title>Reclassification of Streptomyces castelarensis and Streptomyces sporoclivatus as later heterotypic synonyms of Streptomyces antimycoticus.</title>
        <authorList>
            <person name="Komaki H."/>
            <person name="Tamura T."/>
        </authorList>
    </citation>
    <scope>NUCLEOTIDE SEQUENCE [LARGE SCALE GENOMIC DNA]</scope>
    <source>
        <strain evidence="2 3">NBRC 100767</strain>
    </source>
</reference>
<name>A0A499ULZ0_9ACTN</name>
<gene>
    <name evidence="2" type="ORF">SSPO_041780</name>
</gene>
<feature type="compositionally biased region" description="Acidic residues" evidence="1">
    <location>
        <begin position="1"/>
        <end position="15"/>
    </location>
</feature>
<dbReference type="AlphaFoldDB" id="A0A499ULZ0"/>
<dbReference type="Proteomes" id="UP000463951">
    <property type="component" value="Chromosome"/>
</dbReference>
<feature type="region of interest" description="Disordered" evidence="1">
    <location>
        <begin position="1"/>
        <end position="38"/>
    </location>
</feature>
<proteinExistence type="predicted"/>